<evidence type="ECO:0000256" key="2">
    <source>
        <dbReference type="ARBA" id="ARBA00023015"/>
    </source>
</evidence>
<dbReference type="PRINTS" id="PR00039">
    <property type="entry name" value="HTHLYSR"/>
</dbReference>
<dbReference type="PROSITE" id="PS50931">
    <property type="entry name" value="HTH_LYSR"/>
    <property type="match status" value="1"/>
</dbReference>
<dbReference type="Gene3D" id="1.10.10.10">
    <property type="entry name" value="Winged helix-like DNA-binding domain superfamily/Winged helix DNA-binding domain"/>
    <property type="match status" value="1"/>
</dbReference>
<dbReference type="InterPro" id="IPR005119">
    <property type="entry name" value="LysR_subst-bd"/>
</dbReference>
<comment type="similarity">
    <text evidence="1">Belongs to the LysR transcriptional regulatory family.</text>
</comment>
<dbReference type="GO" id="GO:0003700">
    <property type="term" value="F:DNA-binding transcription factor activity"/>
    <property type="evidence" value="ECO:0007669"/>
    <property type="project" value="InterPro"/>
</dbReference>
<dbReference type="Proteomes" id="UP000183417">
    <property type="component" value="Unassembled WGS sequence"/>
</dbReference>
<dbReference type="InterPro" id="IPR036390">
    <property type="entry name" value="WH_DNA-bd_sf"/>
</dbReference>
<dbReference type="GO" id="GO:0043565">
    <property type="term" value="F:sequence-specific DNA binding"/>
    <property type="evidence" value="ECO:0007669"/>
    <property type="project" value="TreeGrafter"/>
</dbReference>
<gene>
    <name evidence="6" type="ORF">SAMN05421547_101438</name>
</gene>
<dbReference type="Pfam" id="PF03466">
    <property type="entry name" value="LysR_substrate"/>
    <property type="match status" value="1"/>
</dbReference>
<dbReference type="InterPro" id="IPR058163">
    <property type="entry name" value="LysR-type_TF_proteobact-type"/>
</dbReference>
<dbReference type="PANTHER" id="PTHR30537">
    <property type="entry name" value="HTH-TYPE TRANSCRIPTIONAL REGULATOR"/>
    <property type="match status" value="1"/>
</dbReference>
<dbReference type="AlphaFoldDB" id="A0A1H3F2B9"/>
<dbReference type="PANTHER" id="PTHR30537:SF5">
    <property type="entry name" value="HTH-TYPE TRANSCRIPTIONAL ACTIVATOR TTDR-RELATED"/>
    <property type="match status" value="1"/>
</dbReference>
<dbReference type="Gene3D" id="3.40.190.290">
    <property type="match status" value="1"/>
</dbReference>
<sequence>MANEKPDAKAEALWSHLHWLVVLEQQGSFTSAAARLGVSKAAMSQRVAELERAAGIALVTRTTRSVRLTEAGQRLVDDTRGAFEHIAHSFSGVRDLAAAPRGLLRVTAPLAFSRQQLMPRLPAFLRAHPQIRLELDLSDQIRSLALEGFDLAIRHVTAPPETHVAWALAPTRSLLVASADYLAAHGTPSTPQDLAAHHCLHYPRTQGAPAWSFVPRDAGVDGVRVVVPVTGGFAANNSEILRDAALAGLGIALVPDFSAQSGLASGHLSEVLPGWRPVDAFGEQLFAIRPYASHVPRAVAVFVEFLRASFAAGFIR</sequence>
<dbReference type="GeneID" id="94695247"/>
<dbReference type="Pfam" id="PF00126">
    <property type="entry name" value="HTH_1"/>
    <property type="match status" value="1"/>
</dbReference>
<dbReference type="SUPFAM" id="SSF53850">
    <property type="entry name" value="Periplasmic binding protein-like II"/>
    <property type="match status" value="1"/>
</dbReference>
<keyword evidence="3 6" id="KW-0238">DNA-binding</keyword>
<dbReference type="SUPFAM" id="SSF46785">
    <property type="entry name" value="Winged helix' DNA-binding domain"/>
    <property type="match status" value="1"/>
</dbReference>
<keyword evidence="4" id="KW-0804">Transcription</keyword>
<evidence type="ECO:0000313" key="7">
    <source>
        <dbReference type="Proteomes" id="UP000183417"/>
    </source>
</evidence>
<evidence type="ECO:0000313" key="6">
    <source>
        <dbReference type="EMBL" id="SDX84334.1"/>
    </source>
</evidence>
<accession>A0A1H3F2B9</accession>
<name>A0A1H3F2B9_9BURK</name>
<evidence type="ECO:0000256" key="4">
    <source>
        <dbReference type="ARBA" id="ARBA00023163"/>
    </source>
</evidence>
<dbReference type="EMBL" id="FNPE01000001">
    <property type="protein sequence ID" value="SDX84334.1"/>
    <property type="molecule type" value="Genomic_DNA"/>
</dbReference>
<dbReference type="GO" id="GO:0006351">
    <property type="term" value="P:DNA-templated transcription"/>
    <property type="evidence" value="ECO:0007669"/>
    <property type="project" value="TreeGrafter"/>
</dbReference>
<keyword evidence="2" id="KW-0805">Transcription regulation</keyword>
<dbReference type="InterPro" id="IPR000847">
    <property type="entry name" value="LysR_HTH_N"/>
</dbReference>
<proteinExistence type="inferred from homology"/>
<dbReference type="RefSeq" id="WP_034363449.1">
    <property type="nucleotide sequence ID" value="NZ_AP025556.1"/>
</dbReference>
<evidence type="ECO:0000256" key="1">
    <source>
        <dbReference type="ARBA" id="ARBA00009437"/>
    </source>
</evidence>
<dbReference type="InterPro" id="IPR036388">
    <property type="entry name" value="WH-like_DNA-bd_sf"/>
</dbReference>
<evidence type="ECO:0000259" key="5">
    <source>
        <dbReference type="PROSITE" id="PS50931"/>
    </source>
</evidence>
<reference evidence="6 7" key="1">
    <citation type="submission" date="2016-10" db="EMBL/GenBank/DDBJ databases">
        <authorList>
            <person name="de Groot N.N."/>
        </authorList>
    </citation>
    <scope>NUCLEOTIDE SEQUENCE [LARGE SCALE GENOMIC DNA]</scope>
    <source>
        <strain evidence="6 7">LMG 24775</strain>
    </source>
</reference>
<dbReference type="CDD" id="cd08422">
    <property type="entry name" value="PBP2_CrgA_like"/>
    <property type="match status" value="1"/>
</dbReference>
<evidence type="ECO:0000256" key="3">
    <source>
        <dbReference type="ARBA" id="ARBA00023125"/>
    </source>
</evidence>
<feature type="domain" description="HTH lysR-type" evidence="5">
    <location>
        <begin position="14"/>
        <end position="69"/>
    </location>
</feature>
<dbReference type="FunFam" id="1.10.10.10:FF:000001">
    <property type="entry name" value="LysR family transcriptional regulator"/>
    <property type="match status" value="1"/>
</dbReference>
<protein>
    <submittedName>
        <fullName evidence="6">DNA-binding transcriptional regulator, LysR family</fullName>
    </submittedName>
</protein>
<organism evidence="6 7">
    <name type="scientific">Delftia lacustris</name>
    <dbReference type="NCBI Taxonomy" id="558537"/>
    <lineage>
        <taxon>Bacteria</taxon>
        <taxon>Pseudomonadati</taxon>
        <taxon>Pseudomonadota</taxon>
        <taxon>Betaproteobacteria</taxon>
        <taxon>Burkholderiales</taxon>
        <taxon>Comamonadaceae</taxon>
        <taxon>Delftia</taxon>
    </lineage>
</organism>